<dbReference type="Pfam" id="PF04940">
    <property type="entry name" value="BLUF"/>
    <property type="match status" value="1"/>
</dbReference>
<evidence type="ECO:0000313" key="3">
    <source>
        <dbReference type="EMBL" id="GHH20577.1"/>
    </source>
</evidence>
<evidence type="ECO:0000256" key="1">
    <source>
        <dbReference type="SAM" id="MobiDB-lite"/>
    </source>
</evidence>
<keyword evidence="4" id="KW-1185">Reference proteome</keyword>
<comment type="caution">
    <text evidence="3">The sequence shown here is derived from an EMBL/GenBank/DDBJ whole genome shotgun (WGS) entry which is preliminary data.</text>
</comment>
<dbReference type="SMART" id="SM01034">
    <property type="entry name" value="BLUF"/>
    <property type="match status" value="1"/>
</dbReference>
<dbReference type="Gene3D" id="3.30.70.100">
    <property type="match status" value="1"/>
</dbReference>
<dbReference type="Proteomes" id="UP000652430">
    <property type="component" value="Unassembled WGS sequence"/>
</dbReference>
<evidence type="ECO:0000313" key="4">
    <source>
        <dbReference type="Proteomes" id="UP000652430"/>
    </source>
</evidence>
<evidence type="ECO:0000259" key="2">
    <source>
        <dbReference type="PROSITE" id="PS50925"/>
    </source>
</evidence>
<name>A0ABQ3LM81_9SPHN</name>
<dbReference type="InterPro" id="IPR036046">
    <property type="entry name" value="Acylphosphatase-like_dom_sf"/>
</dbReference>
<feature type="compositionally biased region" description="Low complexity" evidence="1">
    <location>
        <begin position="90"/>
        <end position="111"/>
    </location>
</feature>
<dbReference type="RefSeq" id="WP_189676797.1">
    <property type="nucleotide sequence ID" value="NZ_BNAQ01000004.1"/>
</dbReference>
<feature type="domain" description="BLUF" evidence="2">
    <location>
        <begin position="1"/>
        <end position="92"/>
    </location>
</feature>
<reference evidence="4" key="1">
    <citation type="journal article" date="2019" name="Int. J. Syst. Evol. Microbiol.">
        <title>The Global Catalogue of Microorganisms (GCM) 10K type strain sequencing project: providing services to taxonomists for standard genome sequencing and annotation.</title>
        <authorList>
            <consortium name="The Broad Institute Genomics Platform"/>
            <consortium name="The Broad Institute Genome Sequencing Center for Infectious Disease"/>
            <person name="Wu L."/>
            <person name="Ma J."/>
        </authorList>
    </citation>
    <scope>NUCLEOTIDE SEQUENCE [LARGE SCALE GENOMIC DNA]</scope>
    <source>
        <strain evidence="4">CGMCC 1.8957</strain>
    </source>
</reference>
<accession>A0ABQ3LM81</accession>
<dbReference type="InterPro" id="IPR007024">
    <property type="entry name" value="BLUF_domain"/>
</dbReference>
<dbReference type="PROSITE" id="PS50925">
    <property type="entry name" value="BLUF"/>
    <property type="match status" value="1"/>
</dbReference>
<gene>
    <name evidence="3" type="ORF">GCM10008023_28620</name>
</gene>
<organism evidence="3 4">
    <name type="scientific">Sphingomonas glacialis</name>
    <dbReference type="NCBI Taxonomy" id="658225"/>
    <lineage>
        <taxon>Bacteria</taxon>
        <taxon>Pseudomonadati</taxon>
        <taxon>Pseudomonadota</taxon>
        <taxon>Alphaproteobacteria</taxon>
        <taxon>Sphingomonadales</taxon>
        <taxon>Sphingomonadaceae</taxon>
        <taxon>Sphingomonas</taxon>
    </lineage>
</organism>
<sequence>MRRILYVSGNTVSSVTADLAGIREQSRHNTALDRITGLRWSDGRSFLQVLERSRVSVMATFARILADPRHHAPTVLQHRHIRPHEFGGWTMAHPAPAPRPTRMTPRSGGCS</sequence>
<feature type="region of interest" description="Disordered" evidence="1">
    <location>
        <begin position="86"/>
        <end position="111"/>
    </location>
</feature>
<proteinExistence type="predicted"/>
<dbReference type="EMBL" id="BNAQ01000004">
    <property type="protein sequence ID" value="GHH20577.1"/>
    <property type="molecule type" value="Genomic_DNA"/>
</dbReference>
<protein>
    <recommendedName>
        <fullName evidence="2">BLUF domain-containing protein</fullName>
    </recommendedName>
</protein>
<dbReference type="SUPFAM" id="SSF54975">
    <property type="entry name" value="Acylphosphatase/BLUF domain-like"/>
    <property type="match status" value="1"/>
</dbReference>